<comment type="cofactor">
    <cofactor evidence="15">
        <name>Zn(2+)</name>
        <dbReference type="ChEBI" id="CHEBI:29105"/>
    </cofactor>
    <text evidence="15">Binds 1 zinc ion per subunit.</text>
</comment>
<dbReference type="GeneID" id="7832124"/>
<dbReference type="InterPro" id="IPR027057">
    <property type="entry name" value="CAXX_Prtase_1"/>
</dbReference>
<feature type="compositionally biased region" description="Polar residues" evidence="16">
    <location>
        <begin position="696"/>
        <end position="711"/>
    </location>
</feature>
<evidence type="ECO:0000256" key="10">
    <source>
        <dbReference type="ARBA" id="ARBA00023049"/>
    </source>
</evidence>
<feature type="compositionally biased region" description="Polar residues" evidence="16">
    <location>
        <begin position="427"/>
        <end position="439"/>
    </location>
</feature>
<evidence type="ECO:0000256" key="8">
    <source>
        <dbReference type="ARBA" id="ARBA00022833"/>
    </source>
</evidence>
<feature type="transmembrane region" description="Helical" evidence="17">
    <location>
        <begin position="157"/>
        <end position="175"/>
    </location>
</feature>
<feature type="domain" description="CAAX prenyl protease 1 N-terminal" evidence="19">
    <location>
        <begin position="2"/>
        <end position="186"/>
    </location>
</feature>
<evidence type="ECO:0000256" key="14">
    <source>
        <dbReference type="PIRSR" id="PIRSR627057-1"/>
    </source>
</evidence>
<dbReference type="RefSeq" id="XP_001032726.2">
    <property type="nucleotide sequence ID" value="XM_001032726.2"/>
</dbReference>
<dbReference type="OrthoDB" id="312500at2759"/>
<feature type="binding site" evidence="15">
    <location>
        <position position="263"/>
    </location>
    <ligand>
        <name>Zn(2+)</name>
        <dbReference type="ChEBI" id="CHEBI:29105"/>
        <note>catalytic</note>
    </ligand>
</feature>
<keyword evidence="4 17" id="KW-0812">Transmembrane</keyword>
<feature type="transmembrane region" description="Helical" evidence="17">
    <location>
        <begin position="273"/>
        <end position="290"/>
    </location>
</feature>
<evidence type="ECO:0000256" key="17">
    <source>
        <dbReference type="SAM" id="Phobius"/>
    </source>
</evidence>
<reference evidence="21" key="1">
    <citation type="journal article" date="2006" name="PLoS Biol.">
        <title>Macronuclear genome sequence of the ciliate Tetrahymena thermophila, a model eukaryote.</title>
        <authorList>
            <person name="Eisen J.A."/>
            <person name="Coyne R.S."/>
            <person name="Wu M."/>
            <person name="Wu D."/>
            <person name="Thiagarajan M."/>
            <person name="Wortman J.R."/>
            <person name="Badger J.H."/>
            <person name="Ren Q."/>
            <person name="Amedeo P."/>
            <person name="Jones K.M."/>
            <person name="Tallon L.J."/>
            <person name="Delcher A.L."/>
            <person name="Salzberg S.L."/>
            <person name="Silva J.C."/>
            <person name="Haas B.J."/>
            <person name="Majoros W.H."/>
            <person name="Farzad M."/>
            <person name="Carlton J.M."/>
            <person name="Smith R.K. Jr."/>
            <person name="Garg J."/>
            <person name="Pearlman R.E."/>
            <person name="Karrer K.M."/>
            <person name="Sun L."/>
            <person name="Manning G."/>
            <person name="Elde N.C."/>
            <person name="Turkewitz A.P."/>
            <person name="Asai D.J."/>
            <person name="Wilkes D.E."/>
            <person name="Wang Y."/>
            <person name="Cai H."/>
            <person name="Collins K."/>
            <person name="Stewart B.A."/>
            <person name="Lee S.R."/>
            <person name="Wilamowska K."/>
            <person name="Weinberg Z."/>
            <person name="Ruzzo W.L."/>
            <person name="Wloga D."/>
            <person name="Gaertig J."/>
            <person name="Frankel J."/>
            <person name="Tsao C.-C."/>
            <person name="Gorovsky M.A."/>
            <person name="Keeling P.J."/>
            <person name="Waller R.F."/>
            <person name="Patron N.J."/>
            <person name="Cherry J.M."/>
            <person name="Stover N.A."/>
            <person name="Krieger C.J."/>
            <person name="del Toro C."/>
            <person name="Ryder H.F."/>
            <person name="Williamson S.C."/>
            <person name="Barbeau R.A."/>
            <person name="Hamilton E.P."/>
            <person name="Orias E."/>
        </authorList>
    </citation>
    <scope>NUCLEOTIDE SEQUENCE [LARGE SCALE GENOMIC DNA]</scope>
    <source>
        <strain evidence="21">SB210</strain>
    </source>
</reference>
<evidence type="ECO:0000256" key="12">
    <source>
        <dbReference type="ARBA" id="ARBA00044456"/>
    </source>
</evidence>
<dbReference type="GO" id="GO:0005789">
    <property type="term" value="C:endoplasmic reticulum membrane"/>
    <property type="evidence" value="ECO:0007669"/>
    <property type="project" value="UniProtKB-SubCell"/>
</dbReference>
<evidence type="ECO:0000256" key="11">
    <source>
        <dbReference type="ARBA" id="ARBA00023136"/>
    </source>
</evidence>
<dbReference type="KEGG" id="tet:TTHERM_00530150"/>
<evidence type="ECO:0000256" key="3">
    <source>
        <dbReference type="ARBA" id="ARBA00022670"/>
    </source>
</evidence>
<dbReference type="STRING" id="312017.I7MGD8"/>
<dbReference type="InParanoid" id="I7MGD8"/>
<evidence type="ECO:0000259" key="18">
    <source>
        <dbReference type="Pfam" id="PF01435"/>
    </source>
</evidence>
<dbReference type="InterPro" id="IPR001915">
    <property type="entry name" value="Peptidase_M48"/>
</dbReference>
<dbReference type="GO" id="GO:0046872">
    <property type="term" value="F:metal ion binding"/>
    <property type="evidence" value="ECO:0007669"/>
    <property type="project" value="UniProtKB-KW"/>
</dbReference>
<dbReference type="Gene3D" id="3.30.2010.10">
    <property type="entry name" value="Metalloproteases ('zincins'), catalytic domain"/>
    <property type="match status" value="1"/>
</dbReference>
<keyword evidence="3" id="KW-0645">Protease</keyword>
<dbReference type="Proteomes" id="UP000009168">
    <property type="component" value="Unassembled WGS sequence"/>
</dbReference>
<dbReference type="PANTHER" id="PTHR10120">
    <property type="entry name" value="CAAX PRENYL PROTEASE 1"/>
    <property type="match status" value="1"/>
</dbReference>
<gene>
    <name evidence="20" type="ORF">TTHERM_00530150</name>
</gene>
<feature type="compositionally biased region" description="Low complexity" evidence="16">
    <location>
        <begin position="441"/>
        <end position="453"/>
    </location>
</feature>
<dbReference type="InterPro" id="IPR032456">
    <property type="entry name" value="Peptidase_M48_N"/>
</dbReference>
<dbReference type="AlphaFoldDB" id="I7MGD8"/>
<evidence type="ECO:0000259" key="19">
    <source>
        <dbReference type="Pfam" id="PF16491"/>
    </source>
</evidence>
<keyword evidence="5 15" id="KW-0479">Metal-binding</keyword>
<keyword evidence="11 17" id="KW-0472">Membrane</keyword>
<feature type="compositionally biased region" description="Low complexity" evidence="16">
    <location>
        <begin position="712"/>
        <end position="734"/>
    </location>
</feature>
<accession>I7MGD8</accession>
<evidence type="ECO:0000256" key="1">
    <source>
        <dbReference type="ARBA" id="ARBA00004477"/>
    </source>
</evidence>
<comment type="catalytic activity">
    <reaction evidence="12">
        <text>Hydrolyzes the peptide bond -P2-(S-farnesyl or geranylgeranyl)C-P1'-P2'-P3'-COOH where P1' and P2' are amino acids with aliphatic side chains and P3' is any C-terminal residue.</text>
        <dbReference type="EC" id="3.4.24.84"/>
    </reaction>
</comment>
<feature type="active site" evidence="14">
    <location>
        <position position="260"/>
    </location>
</feature>
<evidence type="ECO:0000256" key="13">
    <source>
        <dbReference type="ARBA" id="ARBA00083451"/>
    </source>
</evidence>
<evidence type="ECO:0000256" key="5">
    <source>
        <dbReference type="ARBA" id="ARBA00022723"/>
    </source>
</evidence>
<feature type="region of interest" description="Disordered" evidence="16">
    <location>
        <begin position="427"/>
        <end position="456"/>
    </location>
</feature>
<evidence type="ECO:0000256" key="2">
    <source>
        <dbReference type="ARBA" id="ARBA00012336"/>
    </source>
</evidence>
<feature type="binding site" evidence="15">
    <location>
        <position position="337"/>
    </location>
    <ligand>
        <name>Zn(2+)</name>
        <dbReference type="ChEBI" id="CHEBI:29105"/>
        <note>catalytic</note>
    </ligand>
</feature>
<evidence type="ECO:0000256" key="9">
    <source>
        <dbReference type="ARBA" id="ARBA00022989"/>
    </source>
</evidence>
<keyword evidence="6" id="KW-0378">Hydrolase</keyword>
<keyword evidence="21" id="KW-1185">Reference proteome</keyword>
<evidence type="ECO:0000256" key="16">
    <source>
        <dbReference type="SAM" id="MobiDB-lite"/>
    </source>
</evidence>
<feature type="active site" description="Proton donor" evidence="14">
    <location>
        <position position="341"/>
    </location>
</feature>
<dbReference type="eggNOG" id="KOG2719">
    <property type="taxonomic scope" value="Eukaryota"/>
</dbReference>
<feature type="region of interest" description="Disordered" evidence="16">
    <location>
        <begin position="696"/>
        <end position="800"/>
    </location>
</feature>
<feature type="domain" description="Peptidase M48" evidence="18">
    <location>
        <begin position="190"/>
        <end position="393"/>
    </location>
</feature>
<organism evidence="20 21">
    <name type="scientific">Tetrahymena thermophila (strain SB210)</name>
    <dbReference type="NCBI Taxonomy" id="312017"/>
    <lineage>
        <taxon>Eukaryota</taxon>
        <taxon>Sar</taxon>
        <taxon>Alveolata</taxon>
        <taxon>Ciliophora</taxon>
        <taxon>Intramacronucleata</taxon>
        <taxon>Oligohymenophorea</taxon>
        <taxon>Hymenostomatida</taxon>
        <taxon>Tetrahymenina</taxon>
        <taxon>Tetrahymenidae</taxon>
        <taxon>Tetrahymena</taxon>
    </lineage>
</organism>
<dbReference type="GO" id="GO:0004222">
    <property type="term" value="F:metalloendopeptidase activity"/>
    <property type="evidence" value="ECO:0007669"/>
    <property type="project" value="InterPro"/>
</dbReference>
<evidence type="ECO:0000256" key="7">
    <source>
        <dbReference type="ARBA" id="ARBA00022824"/>
    </source>
</evidence>
<dbReference type="EC" id="3.4.24.84" evidence="2"/>
<dbReference type="CDD" id="cd07343">
    <property type="entry name" value="M48A_Zmpste24p_like"/>
    <property type="match status" value="1"/>
</dbReference>
<keyword evidence="10" id="KW-0482">Metalloprotease</keyword>
<keyword evidence="9 17" id="KW-1133">Transmembrane helix</keyword>
<keyword evidence="8 15" id="KW-0862">Zinc</keyword>
<name>I7MGD8_TETTS</name>
<feature type="binding site" evidence="15">
    <location>
        <position position="259"/>
    </location>
    <ligand>
        <name>Zn(2+)</name>
        <dbReference type="ChEBI" id="CHEBI:29105"/>
        <note>catalytic</note>
    </ligand>
</feature>
<dbReference type="Pfam" id="PF16491">
    <property type="entry name" value="Peptidase_M48_N"/>
    <property type="match status" value="1"/>
</dbReference>
<evidence type="ECO:0000256" key="4">
    <source>
        <dbReference type="ARBA" id="ARBA00022692"/>
    </source>
</evidence>
<proteinExistence type="predicted"/>
<evidence type="ECO:0000256" key="6">
    <source>
        <dbReference type="ARBA" id="ARBA00022801"/>
    </source>
</evidence>
<dbReference type="FunFam" id="3.30.2010.10:FF:000002">
    <property type="entry name" value="CAAX prenyl protease"/>
    <property type="match status" value="1"/>
</dbReference>
<evidence type="ECO:0000313" key="21">
    <source>
        <dbReference type="Proteomes" id="UP000009168"/>
    </source>
</evidence>
<protein>
    <recommendedName>
        <fullName evidence="2">Ste24 endopeptidase</fullName>
        <ecNumber evidence="2">3.4.24.84</ecNumber>
    </recommendedName>
    <alternativeName>
        <fullName evidence="13">Prenyl protein-specific endoprotease 1</fullName>
    </alternativeName>
</protein>
<dbReference type="Pfam" id="PF01435">
    <property type="entry name" value="Peptidase_M48"/>
    <property type="match status" value="1"/>
</dbReference>
<dbReference type="GO" id="GO:0071586">
    <property type="term" value="P:CAAX-box protein processing"/>
    <property type="evidence" value="ECO:0007669"/>
    <property type="project" value="InterPro"/>
</dbReference>
<feature type="transmembrane region" description="Helical" evidence="17">
    <location>
        <begin position="119"/>
        <end position="145"/>
    </location>
</feature>
<dbReference type="EMBL" id="GG662522">
    <property type="protein sequence ID" value="EAR85063.2"/>
    <property type="molecule type" value="Genomic_DNA"/>
</dbReference>
<comment type="subcellular location">
    <subcellularLocation>
        <location evidence="1">Endoplasmic reticulum membrane</location>
        <topology evidence="1">Multi-pass membrane protein</topology>
    </subcellularLocation>
</comment>
<evidence type="ECO:0000256" key="15">
    <source>
        <dbReference type="PIRSR" id="PIRSR627057-2"/>
    </source>
</evidence>
<sequence>MIQNYKQIKKMPSDVRSLGIDPDQYKRAMQYAFDKLAFQMYVYSVKTGLECIFSLTYVMPLVWNGVTKLFPIIEPTSEFQRGFMFLLIEALKSKFIDVPIALYETFVIEEKYGFNKKTLFLFFNDLVIEAGLSVIIIPTILYGYIYVVDKTESNEWFFFNVEIFIILFMLAYITINPNFIAPAFNKFEELEDGELKQEINELAISINFPLKDILKMDGSRRSEHSNAYFYGLWNNKRIVLFDTLLNQMSQNEIMSVVGHELGHWKHSHSKIKFLIYCLRIIIIFSLFSFFRNSDSIFLSFGFTDKSTFIGTTLFFNLFSPINSVIEIIDLVISRYFEFQADTFACNLGYGYYLMSGLTKIQKEDVSTLNPDPWYAWFKHSHPGLFERLKRIKQTLFQIEKQNGLENQQIQEKIQNFLEEYVSINGRNHQNIDNSNNRHYINSPNNTNNNNSNNRRQLGSQYQGFLREHANSQNQINGFQSRNPIYHALDRNGSNSLNSSMQQFPITQQQNNQNEIDSNSNQIGYQQALNNTLIQNFANPNTNSGFNLNLLFNYEQQQNQQLIQQQLQMQQMQQQLVSDLLNQWTNQQYLLQQQQQQGVNSGLQLNLGSIAQQQQQQQQHQQQNVLRNNQQLSNSSSSYLITNRKVYKHSISNIESLDSRDYSSSVDINHPNKKLYKEDVYLFGSQIPSNDIRKRQVLQQNQSRPQSPPEFQNNNNFNNNIFNNNISNGFHNSPNQQVINSDQNKEHYQNGINYSPTFNGNQKKQGYQKNGTSLDNNKFSQNNNRSSKINQYQVMNGNGNQ</sequence>
<keyword evidence="7" id="KW-0256">Endoplasmic reticulum</keyword>
<evidence type="ECO:0000313" key="20">
    <source>
        <dbReference type="EMBL" id="EAR85063.2"/>
    </source>
</evidence>
<feature type="compositionally biased region" description="Polar residues" evidence="16">
    <location>
        <begin position="749"/>
        <end position="800"/>
    </location>
</feature>